<name>A0A423X5U0_9PEZI</name>
<evidence type="ECO:0000256" key="1">
    <source>
        <dbReference type="SAM" id="MobiDB-lite"/>
    </source>
</evidence>
<dbReference type="OrthoDB" id="3063476at2759"/>
<proteinExistence type="predicted"/>
<feature type="region of interest" description="Disordered" evidence="1">
    <location>
        <begin position="1"/>
        <end position="134"/>
    </location>
</feature>
<dbReference type="Pfam" id="PF12223">
    <property type="entry name" value="DUF3602"/>
    <property type="match status" value="1"/>
</dbReference>
<dbReference type="AlphaFoldDB" id="A0A423X5U0"/>
<evidence type="ECO:0000313" key="2">
    <source>
        <dbReference type="EMBL" id="ROW11252.1"/>
    </source>
</evidence>
<dbReference type="PANTHER" id="PTHR34693">
    <property type="entry name" value="PROTEIN PAR32"/>
    <property type="match status" value="1"/>
</dbReference>
<feature type="compositionally biased region" description="Basic and acidic residues" evidence="1">
    <location>
        <begin position="55"/>
        <end position="70"/>
    </location>
</feature>
<dbReference type="InterPro" id="IPR022024">
    <property type="entry name" value="DUF3602"/>
</dbReference>
<dbReference type="InterPro" id="IPR053203">
    <property type="entry name" value="Cisplatin_resist-associated"/>
</dbReference>
<reference evidence="2 3" key="1">
    <citation type="submission" date="2015-09" db="EMBL/GenBank/DDBJ databases">
        <title>Host preference determinants of Valsa canker pathogens revealed by comparative genomics.</title>
        <authorList>
            <person name="Yin Z."/>
            <person name="Huang L."/>
        </authorList>
    </citation>
    <scope>NUCLEOTIDE SEQUENCE [LARGE SCALE GENOMIC DNA]</scope>
    <source>
        <strain evidence="2 3">03-1</strain>
    </source>
</reference>
<feature type="compositionally biased region" description="Polar residues" evidence="1">
    <location>
        <begin position="18"/>
        <end position="42"/>
    </location>
</feature>
<accession>A0A423X5U0</accession>
<gene>
    <name evidence="2" type="ORF">VMCG_01426</name>
</gene>
<feature type="compositionally biased region" description="Basic and acidic residues" evidence="1">
    <location>
        <begin position="94"/>
        <end position="109"/>
    </location>
</feature>
<evidence type="ECO:0000313" key="3">
    <source>
        <dbReference type="Proteomes" id="UP000283895"/>
    </source>
</evidence>
<protein>
    <submittedName>
        <fullName evidence="2">Uncharacterized protein</fullName>
    </submittedName>
</protein>
<feature type="compositionally biased region" description="Low complexity" evidence="1">
    <location>
        <begin position="113"/>
        <end position="123"/>
    </location>
</feature>
<dbReference type="Proteomes" id="UP000283895">
    <property type="component" value="Unassembled WGS sequence"/>
</dbReference>
<sequence length="134" mass="13895">MNGNGLTSLGRGGAGNMVDSSKSPKLQAQDLITPTLKTSMVTTGRGGQGNMAKNVDPEETRARQDVEPVPRHGSHGAAHSGRGGAGNFFQEGEEAPHSHDSPGEEKSEGIAEGLAAKGKALLFGKKDHHKSESK</sequence>
<organism evidence="2 3">
    <name type="scientific">Cytospora schulzeri</name>
    <dbReference type="NCBI Taxonomy" id="448051"/>
    <lineage>
        <taxon>Eukaryota</taxon>
        <taxon>Fungi</taxon>
        <taxon>Dikarya</taxon>
        <taxon>Ascomycota</taxon>
        <taxon>Pezizomycotina</taxon>
        <taxon>Sordariomycetes</taxon>
        <taxon>Sordariomycetidae</taxon>
        <taxon>Diaporthales</taxon>
        <taxon>Cytosporaceae</taxon>
        <taxon>Cytospora</taxon>
    </lineage>
</organism>
<comment type="caution">
    <text evidence="2">The sequence shown here is derived from an EMBL/GenBank/DDBJ whole genome shotgun (WGS) entry which is preliminary data.</text>
</comment>
<keyword evidence="3" id="KW-1185">Reference proteome</keyword>
<dbReference type="EMBL" id="LKEA01000002">
    <property type="protein sequence ID" value="ROW11252.1"/>
    <property type="molecule type" value="Genomic_DNA"/>
</dbReference>
<dbReference type="PANTHER" id="PTHR34693:SF1">
    <property type="entry name" value="PROTEIN PAR32"/>
    <property type="match status" value="1"/>
</dbReference>